<dbReference type="AlphaFoldDB" id="A0AAR5PXN1"/>
<dbReference type="InterPro" id="IPR016690">
    <property type="entry name" value="TSEN34"/>
</dbReference>
<dbReference type="InterPro" id="IPR006677">
    <property type="entry name" value="tRNA_intron_Endonuc_cat-like"/>
</dbReference>
<evidence type="ECO:0000313" key="9">
    <source>
        <dbReference type="Proteomes" id="UP000019118"/>
    </source>
</evidence>
<keyword evidence="9" id="KW-1185">Reference proteome</keyword>
<sequence>MIKLIFVHGNIFVYDIEDWSALRKAHRIVGNIIGSTSSIPSLPLKLMPEEALLLVEKELASIWENRNTASELPDPAANLEDSLLEAQQKEYRQLRKRQLLCLIDNIVEKRRSMGDHRSKEEILNDEINKSSTVTKENMIWPIFLKDPIQSLSAISTDLISSQTTTLRLVIFKDLWQRGYYITSGEKFGGHFLVYFGDPVTYHAIFIVKCVDSETTFSPTELISFGRLGVSVRKRAVLASIKNGKASYMTINWIDA</sequence>
<evidence type="ECO:0000256" key="1">
    <source>
        <dbReference type="ARBA" id="ARBA00008078"/>
    </source>
</evidence>
<reference evidence="9" key="1">
    <citation type="journal article" date="2013" name="Genome Biol.">
        <title>Draft genome of the mountain pine beetle, Dendroctonus ponderosae Hopkins, a major forest pest.</title>
        <authorList>
            <person name="Keeling C.I."/>
            <person name="Yuen M.M."/>
            <person name="Liao N.Y."/>
            <person name="Docking T.R."/>
            <person name="Chan S.K."/>
            <person name="Taylor G.A."/>
            <person name="Palmquist D.L."/>
            <person name="Jackman S.D."/>
            <person name="Nguyen A."/>
            <person name="Li M."/>
            <person name="Henderson H."/>
            <person name="Janes J.K."/>
            <person name="Zhao Y."/>
            <person name="Pandoh P."/>
            <person name="Moore R."/>
            <person name="Sperling F.A."/>
            <person name="Huber D.P."/>
            <person name="Birol I."/>
            <person name="Jones S.J."/>
            <person name="Bohlmann J."/>
        </authorList>
    </citation>
    <scope>NUCLEOTIDE SEQUENCE</scope>
</reference>
<accession>A0AAR5PXN1</accession>
<dbReference type="InterPro" id="IPR011856">
    <property type="entry name" value="tRNA_endonuc-like_dom_sf"/>
</dbReference>
<dbReference type="GO" id="GO:0003676">
    <property type="term" value="F:nucleic acid binding"/>
    <property type="evidence" value="ECO:0007669"/>
    <property type="project" value="InterPro"/>
</dbReference>
<feature type="domain" description="tRNA intron endonuclease catalytic" evidence="6">
    <location>
        <begin position="166"/>
        <end position="244"/>
    </location>
</feature>
<feature type="active site" evidence="5">
    <location>
        <position position="194"/>
    </location>
</feature>
<comment type="similarity">
    <text evidence="1 4">Belongs to the tRNA-intron endonuclease family.</text>
</comment>
<dbReference type="Pfam" id="PF26577">
    <property type="entry name" value="TSEN34_N"/>
    <property type="match status" value="1"/>
</dbReference>
<feature type="active site" evidence="5">
    <location>
        <position position="233"/>
    </location>
</feature>
<proteinExistence type="inferred from homology"/>
<evidence type="ECO:0000256" key="5">
    <source>
        <dbReference type="PIRSR" id="PIRSR017250-50"/>
    </source>
</evidence>
<keyword evidence="3 4" id="KW-0456">Lyase</keyword>
<feature type="domain" description="TSEN34 N-terminal" evidence="7">
    <location>
        <begin position="3"/>
        <end position="62"/>
    </location>
</feature>
<dbReference type="PANTHER" id="PTHR13070">
    <property type="entry name" value="TRNA-SPLICING ENDONUCLEASE SUBUNIT SEN34-RELATED"/>
    <property type="match status" value="1"/>
</dbReference>
<evidence type="ECO:0000256" key="2">
    <source>
        <dbReference type="ARBA" id="ARBA00022694"/>
    </source>
</evidence>
<dbReference type="GO" id="GO:0000213">
    <property type="term" value="F:tRNA-intron lyase activity"/>
    <property type="evidence" value="ECO:0007669"/>
    <property type="project" value="UniProtKB-UniRule"/>
</dbReference>
<dbReference type="Pfam" id="PF01974">
    <property type="entry name" value="tRNA_int_endo"/>
    <property type="match status" value="1"/>
</dbReference>
<dbReference type="PANTHER" id="PTHR13070:SF0">
    <property type="entry name" value="TRNA-SPLICING ENDONUCLEASE SUBUNIT SEN34"/>
    <property type="match status" value="1"/>
</dbReference>
<keyword evidence="2 4" id="KW-0819">tRNA processing</keyword>
<comment type="function">
    <text evidence="4">Constitutes one of the two catalytic subunit of the tRNA-splicing endonuclease complex, a complex responsible for identification and cleavage of the splice sites in pre-tRNA. It cleaves pre-tRNA at the 5'- and 3'-splice sites to release the intron. The products are an intron and two tRNA half-molecules bearing 2',3'-cyclic phosphate and 5'-OH termini. There are no conserved sequences at the splice sites, but the intron is invariably located at the same site in the gene, placing the splice sites an invariant distance from the constant structural features of the tRNA body.</text>
</comment>
<dbReference type="EnsemblMetazoa" id="XM_019910195.1">
    <property type="protein sequence ID" value="XP_019765754.1"/>
    <property type="gene ID" value="LOC109541344"/>
</dbReference>
<name>A0AAR5PXN1_DENPD</name>
<protein>
    <recommendedName>
        <fullName evidence="4">tRNA-splicing endonuclease subunit Sen34</fullName>
        <ecNumber evidence="4">4.6.1.16</ecNumber>
    </recommendedName>
</protein>
<evidence type="ECO:0000256" key="3">
    <source>
        <dbReference type="ARBA" id="ARBA00023239"/>
    </source>
</evidence>
<dbReference type="PIRSF" id="PIRSF017250">
    <property type="entry name" value="tRNA_splic_SEN34"/>
    <property type="match status" value="1"/>
</dbReference>
<dbReference type="InterPro" id="IPR006676">
    <property type="entry name" value="tRNA_splic"/>
</dbReference>
<feature type="active site" evidence="5">
    <location>
        <position position="202"/>
    </location>
</feature>
<dbReference type="InterPro" id="IPR036167">
    <property type="entry name" value="tRNA_intron_Endo_cat-like_sf"/>
</dbReference>
<dbReference type="CDD" id="cd22363">
    <property type="entry name" value="tRNA-intron_lyase_C"/>
    <property type="match status" value="1"/>
</dbReference>
<evidence type="ECO:0000313" key="8">
    <source>
        <dbReference type="EnsemblMetazoa" id="XP_019765754.1"/>
    </source>
</evidence>
<evidence type="ECO:0000259" key="6">
    <source>
        <dbReference type="Pfam" id="PF01974"/>
    </source>
</evidence>
<organism evidence="8 9">
    <name type="scientific">Dendroctonus ponderosae</name>
    <name type="common">Mountain pine beetle</name>
    <dbReference type="NCBI Taxonomy" id="77166"/>
    <lineage>
        <taxon>Eukaryota</taxon>
        <taxon>Metazoa</taxon>
        <taxon>Ecdysozoa</taxon>
        <taxon>Arthropoda</taxon>
        <taxon>Hexapoda</taxon>
        <taxon>Insecta</taxon>
        <taxon>Pterygota</taxon>
        <taxon>Neoptera</taxon>
        <taxon>Endopterygota</taxon>
        <taxon>Coleoptera</taxon>
        <taxon>Polyphaga</taxon>
        <taxon>Cucujiformia</taxon>
        <taxon>Curculionidae</taxon>
        <taxon>Scolytinae</taxon>
        <taxon>Dendroctonus</taxon>
    </lineage>
</organism>
<dbReference type="NCBIfam" id="TIGR00324">
    <property type="entry name" value="endA"/>
    <property type="match status" value="1"/>
</dbReference>
<reference evidence="8" key="2">
    <citation type="submission" date="2024-08" db="UniProtKB">
        <authorList>
            <consortium name="EnsemblMetazoa"/>
        </authorList>
    </citation>
    <scope>IDENTIFICATION</scope>
</reference>
<dbReference type="GO" id="GO:0000379">
    <property type="term" value="P:tRNA-type intron splice site recognition and cleavage"/>
    <property type="evidence" value="ECO:0007669"/>
    <property type="project" value="UniProtKB-UniRule"/>
</dbReference>
<dbReference type="EC" id="4.6.1.16" evidence="4"/>
<evidence type="ECO:0000259" key="7">
    <source>
        <dbReference type="Pfam" id="PF26577"/>
    </source>
</evidence>
<dbReference type="InterPro" id="IPR059049">
    <property type="entry name" value="TSEN34_N"/>
</dbReference>
<dbReference type="Gene3D" id="3.40.1350.10">
    <property type="match status" value="1"/>
</dbReference>
<dbReference type="GO" id="GO:0000214">
    <property type="term" value="C:tRNA-intron endonuclease complex"/>
    <property type="evidence" value="ECO:0007669"/>
    <property type="project" value="UniProtKB-UniRule"/>
</dbReference>
<dbReference type="SUPFAM" id="SSF53032">
    <property type="entry name" value="tRNA-intron endonuclease catalytic domain-like"/>
    <property type="match status" value="1"/>
</dbReference>
<dbReference type="Proteomes" id="UP000019118">
    <property type="component" value="Unassembled WGS sequence"/>
</dbReference>
<evidence type="ECO:0000256" key="4">
    <source>
        <dbReference type="PIRNR" id="PIRNR017250"/>
    </source>
</evidence>